<evidence type="ECO:0000256" key="7">
    <source>
        <dbReference type="ARBA" id="ARBA00022723"/>
    </source>
</evidence>
<dbReference type="PROSITE" id="PS50873">
    <property type="entry name" value="PEROXIDASE_4"/>
    <property type="match status" value="1"/>
</dbReference>
<evidence type="ECO:0000256" key="8">
    <source>
        <dbReference type="ARBA" id="ARBA00023002"/>
    </source>
</evidence>
<sequence length="133" mass="15339">MNFGIRKLETIHHIKYKMEAECRYQLHCLEDPIFRSLSEEGIPSLLIAKQLMSSHVRRWTLHKHSGHVLMGKGLFTIDSRMSIDQRTAPIVAEFAANKYRFFQIFSSAFVKLSLSNVLTNDEGEVGRKCNQVN</sequence>
<evidence type="ECO:0000259" key="10">
    <source>
        <dbReference type="PROSITE" id="PS50873"/>
    </source>
</evidence>
<accession>A0ABR2E369</accession>
<dbReference type="InterPro" id="IPR000823">
    <property type="entry name" value="Peroxidase_pln"/>
</dbReference>
<evidence type="ECO:0000256" key="1">
    <source>
        <dbReference type="ARBA" id="ARBA00000189"/>
    </source>
</evidence>
<organism evidence="11 12">
    <name type="scientific">Hibiscus sabdariffa</name>
    <name type="common">roselle</name>
    <dbReference type="NCBI Taxonomy" id="183260"/>
    <lineage>
        <taxon>Eukaryota</taxon>
        <taxon>Viridiplantae</taxon>
        <taxon>Streptophyta</taxon>
        <taxon>Embryophyta</taxon>
        <taxon>Tracheophyta</taxon>
        <taxon>Spermatophyta</taxon>
        <taxon>Magnoliopsida</taxon>
        <taxon>eudicotyledons</taxon>
        <taxon>Gunneridae</taxon>
        <taxon>Pentapetalae</taxon>
        <taxon>rosids</taxon>
        <taxon>malvids</taxon>
        <taxon>Malvales</taxon>
        <taxon>Malvaceae</taxon>
        <taxon>Malvoideae</taxon>
        <taxon>Hibiscus</taxon>
    </lineage>
</organism>
<proteinExistence type="predicted"/>
<comment type="cofactor">
    <cofactor evidence="2">
        <name>Ca(2+)</name>
        <dbReference type="ChEBI" id="CHEBI:29108"/>
    </cofactor>
</comment>
<keyword evidence="5" id="KW-0575">Peroxidase</keyword>
<gene>
    <name evidence="11" type="ORF">V6N12_040273</name>
</gene>
<keyword evidence="7" id="KW-0479">Metal-binding</keyword>
<protein>
    <recommendedName>
        <fullName evidence="4">peroxidase</fullName>
        <ecNumber evidence="4">1.11.1.7</ecNumber>
    </recommendedName>
</protein>
<dbReference type="EC" id="1.11.1.7" evidence="4"/>
<keyword evidence="6" id="KW-0349">Heme</keyword>
<evidence type="ECO:0000256" key="6">
    <source>
        <dbReference type="ARBA" id="ARBA00022617"/>
    </source>
</evidence>
<dbReference type="Proteomes" id="UP001472677">
    <property type="component" value="Unassembled WGS sequence"/>
</dbReference>
<keyword evidence="12" id="KW-1185">Reference proteome</keyword>
<evidence type="ECO:0000313" key="12">
    <source>
        <dbReference type="Proteomes" id="UP001472677"/>
    </source>
</evidence>
<dbReference type="InterPro" id="IPR002016">
    <property type="entry name" value="Haem_peroxidase"/>
</dbReference>
<evidence type="ECO:0000256" key="3">
    <source>
        <dbReference type="ARBA" id="ARBA00001970"/>
    </source>
</evidence>
<dbReference type="InterPro" id="IPR010255">
    <property type="entry name" value="Haem_peroxidase_sf"/>
</dbReference>
<comment type="catalytic activity">
    <reaction evidence="1">
        <text>2 a phenolic donor + H2O2 = 2 a phenolic radical donor + 2 H2O</text>
        <dbReference type="Rhea" id="RHEA:56136"/>
        <dbReference type="ChEBI" id="CHEBI:15377"/>
        <dbReference type="ChEBI" id="CHEBI:16240"/>
        <dbReference type="ChEBI" id="CHEBI:139520"/>
        <dbReference type="ChEBI" id="CHEBI:139521"/>
        <dbReference type="EC" id="1.11.1.7"/>
    </reaction>
</comment>
<evidence type="ECO:0000256" key="9">
    <source>
        <dbReference type="ARBA" id="ARBA00023004"/>
    </source>
</evidence>
<comment type="cofactor">
    <cofactor evidence="3">
        <name>heme b</name>
        <dbReference type="ChEBI" id="CHEBI:60344"/>
    </cofactor>
</comment>
<dbReference type="Gene3D" id="1.10.520.10">
    <property type="match status" value="1"/>
</dbReference>
<evidence type="ECO:0000313" key="11">
    <source>
        <dbReference type="EMBL" id="KAK8551642.1"/>
    </source>
</evidence>
<dbReference type="SUPFAM" id="SSF48113">
    <property type="entry name" value="Heme-dependent peroxidases"/>
    <property type="match status" value="1"/>
</dbReference>
<comment type="caution">
    <text evidence="11">The sequence shown here is derived from an EMBL/GenBank/DDBJ whole genome shotgun (WGS) entry which is preliminary data.</text>
</comment>
<evidence type="ECO:0000256" key="4">
    <source>
        <dbReference type="ARBA" id="ARBA00012313"/>
    </source>
</evidence>
<evidence type="ECO:0000256" key="5">
    <source>
        <dbReference type="ARBA" id="ARBA00022559"/>
    </source>
</evidence>
<dbReference type="Gene3D" id="1.10.420.10">
    <property type="entry name" value="Peroxidase, domain 2"/>
    <property type="match status" value="1"/>
</dbReference>
<dbReference type="PANTHER" id="PTHR31517">
    <property type="match status" value="1"/>
</dbReference>
<dbReference type="PANTHER" id="PTHR31517:SF81">
    <property type="entry name" value="PEROXIDASE"/>
    <property type="match status" value="1"/>
</dbReference>
<name>A0ABR2E369_9ROSI</name>
<keyword evidence="9" id="KW-0408">Iron</keyword>
<evidence type="ECO:0000256" key="2">
    <source>
        <dbReference type="ARBA" id="ARBA00001913"/>
    </source>
</evidence>
<feature type="domain" description="Plant heme peroxidase family profile" evidence="10">
    <location>
        <begin position="67"/>
        <end position="133"/>
    </location>
</feature>
<reference evidence="11 12" key="1">
    <citation type="journal article" date="2024" name="G3 (Bethesda)">
        <title>Genome assembly of Hibiscus sabdariffa L. provides insights into metabolisms of medicinal natural products.</title>
        <authorList>
            <person name="Kim T."/>
        </authorList>
    </citation>
    <scope>NUCLEOTIDE SEQUENCE [LARGE SCALE GENOMIC DNA]</scope>
    <source>
        <strain evidence="11">TK-2024</strain>
        <tissue evidence="11">Old leaves</tissue>
    </source>
</reference>
<dbReference type="EMBL" id="JBBPBM010000020">
    <property type="protein sequence ID" value="KAK8551642.1"/>
    <property type="molecule type" value="Genomic_DNA"/>
</dbReference>
<keyword evidence="8" id="KW-0560">Oxidoreductase</keyword>